<evidence type="ECO:0000259" key="1">
    <source>
        <dbReference type="PROSITE" id="PS50041"/>
    </source>
</evidence>
<dbReference type="PROSITE" id="PS50041">
    <property type="entry name" value="C_TYPE_LECTIN_2"/>
    <property type="match status" value="1"/>
</dbReference>
<sequence length="353" mass="39535">MTWSEAEAFCSYTEPNAHLTSITSAFENGNIDAAVTGTSFDSGCSQFWIGGNDNAQSGNFTWTDGSPWRYTNWAPGQPDPTQHCVSITARTTGQWKTEYCGNENCFICEMYMGGSTSLPPTTTPPTTMTDCKDWFKYGAHSNGIYSINPDGKGSFKVFCDMTTDGGGWTVFQRRIDANISFYDKFWKDYKDGFNDGLENNLWLGNEHLYALTNKDSNVELRIDLWGDRKPDSPDPKIYLWEKHINFSIDNETNFYTLHLSPPYDGNASVTLTNGITRSNSLKFSTVDAINNNYPGCFYDDQMGGWWLGSGCADAALNGKYLPAIWNGAYGFFWDTGRSTINPVQSRMMLRSVV</sequence>
<dbReference type="WBParaSite" id="PSAMB.scaffold208size65820.g3367.t1">
    <property type="protein sequence ID" value="PSAMB.scaffold208size65820.g3367.t1"/>
    <property type="gene ID" value="PSAMB.scaffold208size65820.g3367"/>
</dbReference>
<proteinExistence type="predicted"/>
<keyword evidence="3" id="KW-1185">Reference proteome</keyword>
<name>A0A914VLQ0_9BILA</name>
<organism evidence="3 4">
    <name type="scientific">Plectus sambesii</name>
    <dbReference type="NCBI Taxonomy" id="2011161"/>
    <lineage>
        <taxon>Eukaryota</taxon>
        <taxon>Metazoa</taxon>
        <taxon>Ecdysozoa</taxon>
        <taxon>Nematoda</taxon>
        <taxon>Chromadorea</taxon>
        <taxon>Plectida</taxon>
        <taxon>Plectina</taxon>
        <taxon>Plectoidea</taxon>
        <taxon>Plectidae</taxon>
        <taxon>Plectus</taxon>
    </lineage>
</organism>
<dbReference type="InterPro" id="IPR016187">
    <property type="entry name" value="CTDL_fold"/>
</dbReference>
<dbReference type="Gene3D" id="3.10.100.10">
    <property type="entry name" value="Mannose-Binding Protein A, subunit A"/>
    <property type="match status" value="1"/>
</dbReference>
<accession>A0A914VLQ0</accession>
<dbReference type="SMART" id="SM00186">
    <property type="entry name" value="FBG"/>
    <property type="match status" value="1"/>
</dbReference>
<dbReference type="SMART" id="SM00034">
    <property type="entry name" value="CLECT"/>
    <property type="match status" value="1"/>
</dbReference>
<dbReference type="Pfam" id="PF00059">
    <property type="entry name" value="Lectin_C"/>
    <property type="match status" value="1"/>
</dbReference>
<dbReference type="PANTHER" id="PTHR19143">
    <property type="entry name" value="FIBRINOGEN/TENASCIN/ANGIOPOEITIN"/>
    <property type="match status" value="1"/>
</dbReference>
<dbReference type="InterPro" id="IPR002181">
    <property type="entry name" value="Fibrinogen_a/b/g_C_dom"/>
</dbReference>
<dbReference type="InterPro" id="IPR036056">
    <property type="entry name" value="Fibrinogen-like_C"/>
</dbReference>
<dbReference type="Pfam" id="PF00147">
    <property type="entry name" value="Fibrinogen_C"/>
    <property type="match status" value="1"/>
</dbReference>
<dbReference type="GO" id="GO:0005615">
    <property type="term" value="C:extracellular space"/>
    <property type="evidence" value="ECO:0007669"/>
    <property type="project" value="TreeGrafter"/>
</dbReference>
<dbReference type="InterPro" id="IPR050373">
    <property type="entry name" value="Fibrinogen_C-term_domain"/>
</dbReference>
<dbReference type="InterPro" id="IPR014716">
    <property type="entry name" value="Fibrinogen_a/b/g_C_1"/>
</dbReference>
<dbReference type="PROSITE" id="PS51406">
    <property type="entry name" value="FIBRINOGEN_C_2"/>
    <property type="match status" value="1"/>
</dbReference>
<dbReference type="SUPFAM" id="SSF56496">
    <property type="entry name" value="Fibrinogen C-terminal domain-like"/>
    <property type="match status" value="1"/>
</dbReference>
<dbReference type="Proteomes" id="UP000887566">
    <property type="component" value="Unplaced"/>
</dbReference>
<dbReference type="InterPro" id="IPR016186">
    <property type="entry name" value="C-type_lectin-like/link_sf"/>
</dbReference>
<reference evidence="4" key="1">
    <citation type="submission" date="2022-11" db="UniProtKB">
        <authorList>
            <consortium name="WormBaseParasite"/>
        </authorList>
    </citation>
    <scope>IDENTIFICATION</scope>
</reference>
<dbReference type="NCBIfam" id="NF040941">
    <property type="entry name" value="GGGWT_bact"/>
    <property type="match status" value="1"/>
</dbReference>
<dbReference type="CDD" id="cd00037">
    <property type="entry name" value="CLECT"/>
    <property type="match status" value="1"/>
</dbReference>
<dbReference type="AlphaFoldDB" id="A0A914VLQ0"/>
<evidence type="ECO:0000313" key="3">
    <source>
        <dbReference type="Proteomes" id="UP000887566"/>
    </source>
</evidence>
<evidence type="ECO:0000313" key="4">
    <source>
        <dbReference type="WBParaSite" id="PSAMB.scaffold208size65820.g3367.t1"/>
    </source>
</evidence>
<evidence type="ECO:0000259" key="2">
    <source>
        <dbReference type="PROSITE" id="PS51406"/>
    </source>
</evidence>
<dbReference type="PANTHER" id="PTHR19143:SF327">
    <property type="entry name" value="FI21813P1-RELATED"/>
    <property type="match status" value="1"/>
</dbReference>
<protein>
    <submittedName>
        <fullName evidence="4">Fibrinogen C-terminal domain-containing protein</fullName>
    </submittedName>
</protein>
<dbReference type="InterPro" id="IPR001304">
    <property type="entry name" value="C-type_lectin-like"/>
</dbReference>
<feature type="domain" description="C-type lectin" evidence="1">
    <location>
        <begin position="1"/>
        <end position="109"/>
    </location>
</feature>
<dbReference type="SUPFAM" id="SSF56436">
    <property type="entry name" value="C-type lectin-like"/>
    <property type="match status" value="1"/>
</dbReference>
<dbReference type="Gene3D" id="3.90.215.10">
    <property type="entry name" value="Gamma Fibrinogen, chain A, domain 1"/>
    <property type="match status" value="1"/>
</dbReference>
<feature type="domain" description="Fibrinogen C-terminal" evidence="2">
    <location>
        <begin position="122"/>
        <end position="353"/>
    </location>
</feature>